<gene>
    <name evidence="3" type="primary">ABSGL_08405.1 scaffold 10128</name>
</gene>
<feature type="chain" id="PRO_5007899635" description="Acid phosphatase" evidence="2">
    <location>
        <begin position="17"/>
        <end position="289"/>
    </location>
</feature>
<dbReference type="AlphaFoldDB" id="A0A168PLP2"/>
<dbReference type="Gene3D" id="3.40.720.10">
    <property type="entry name" value="Alkaline Phosphatase, subunit A"/>
    <property type="match status" value="1"/>
</dbReference>
<dbReference type="GO" id="GO:0016788">
    <property type="term" value="F:hydrolase activity, acting on ester bonds"/>
    <property type="evidence" value="ECO:0007669"/>
    <property type="project" value="InterPro"/>
</dbReference>
<evidence type="ECO:0000256" key="2">
    <source>
        <dbReference type="SAM" id="SignalP"/>
    </source>
</evidence>
<keyword evidence="1" id="KW-0378">Hydrolase</keyword>
<dbReference type="GO" id="GO:0009395">
    <property type="term" value="P:phospholipid catabolic process"/>
    <property type="evidence" value="ECO:0007669"/>
    <property type="project" value="TreeGrafter"/>
</dbReference>
<dbReference type="Proteomes" id="UP000078561">
    <property type="component" value="Unassembled WGS sequence"/>
</dbReference>
<dbReference type="PANTHER" id="PTHR31956">
    <property type="entry name" value="NON-SPECIFIC PHOSPHOLIPASE C4-RELATED"/>
    <property type="match status" value="1"/>
</dbReference>
<dbReference type="OMA" id="ARKHNPW"/>
<dbReference type="EMBL" id="LT553932">
    <property type="protein sequence ID" value="SAM02602.1"/>
    <property type="molecule type" value="Genomic_DNA"/>
</dbReference>
<proteinExistence type="predicted"/>
<organism evidence="3">
    <name type="scientific">Absidia glauca</name>
    <name type="common">Pin mould</name>
    <dbReference type="NCBI Taxonomy" id="4829"/>
    <lineage>
        <taxon>Eukaryota</taxon>
        <taxon>Fungi</taxon>
        <taxon>Fungi incertae sedis</taxon>
        <taxon>Mucoromycota</taxon>
        <taxon>Mucoromycotina</taxon>
        <taxon>Mucoromycetes</taxon>
        <taxon>Mucorales</taxon>
        <taxon>Cunninghamellaceae</taxon>
        <taxon>Absidia</taxon>
    </lineage>
</organism>
<dbReference type="PANTHER" id="PTHR31956:SF8">
    <property type="entry name" value="ACID PHOSPHATASE PHOA (AFU_ORTHOLOGUE AFUA_1G03570)"/>
    <property type="match status" value="1"/>
</dbReference>
<protein>
    <recommendedName>
        <fullName evidence="5">Acid phosphatase</fullName>
    </recommendedName>
</protein>
<evidence type="ECO:0000313" key="4">
    <source>
        <dbReference type="Proteomes" id="UP000078561"/>
    </source>
</evidence>
<reference evidence="3" key="1">
    <citation type="submission" date="2016-04" db="EMBL/GenBank/DDBJ databases">
        <authorList>
            <person name="Evans L.H."/>
            <person name="Alamgir A."/>
            <person name="Owens N."/>
            <person name="Weber N.D."/>
            <person name="Virtaneva K."/>
            <person name="Barbian K."/>
            <person name="Babar A."/>
            <person name="Rosenke K."/>
        </authorList>
    </citation>
    <scope>NUCLEOTIDE SEQUENCE [LARGE SCALE GENOMIC DNA]</scope>
    <source>
        <strain evidence="3">CBS 101.48</strain>
    </source>
</reference>
<dbReference type="Pfam" id="PF04185">
    <property type="entry name" value="Phosphoesterase"/>
    <property type="match status" value="1"/>
</dbReference>
<evidence type="ECO:0008006" key="5">
    <source>
        <dbReference type="Google" id="ProtNLM"/>
    </source>
</evidence>
<accession>A0A168PLP2</accession>
<evidence type="ECO:0000256" key="1">
    <source>
        <dbReference type="ARBA" id="ARBA00022801"/>
    </source>
</evidence>
<dbReference type="STRING" id="4829.A0A168PLP2"/>
<dbReference type="OrthoDB" id="5135119at2759"/>
<keyword evidence="2" id="KW-0732">Signal</keyword>
<dbReference type="InParanoid" id="A0A168PLP2"/>
<evidence type="ECO:0000313" key="3">
    <source>
        <dbReference type="EMBL" id="SAM02602.1"/>
    </source>
</evidence>
<keyword evidence="4" id="KW-1185">Reference proteome</keyword>
<dbReference type="InterPro" id="IPR017850">
    <property type="entry name" value="Alkaline_phosphatase_core_sf"/>
</dbReference>
<name>A0A168PLP2_ABSGL</name>
<feature type="signal peptide" evidence="2">
    <location>
        <begin position="1"/>
        <end position="16"/>
    </location>
</feature>
<dbReference type="InterPro" id="IPR007312">
    <property type="entry name" value="Phosphoesterase"/>
</dbReference>
<sequence>MKLLSLVTAMIVSAAAVPISTSSSTTGIVPGKYFDRIVIFVFENADFLRTTNNAYFGSLAERHNGVELTNFVALTHPSQPNYIGLISGSTEGSVDDDKVTIDRETIVDLLERKNISWKTYQQDYPGGCETKMRIGKYARKHNPFISFKNIQSNPERCAKIVNADVLDEDIKNDTVPQYVFYTPNMDNDGHDTGVVHAAQWFSKFLEPRLKEPTFTKNTLFVSTFDEAKHYTHVPNRVQTVLFGPDFKRPSNATTDNKTYNHYSILRTIEDNWDLDHLGLVDRIAVPFTL</sequence>